<evidence type="ECO:0000313" key="1">
    <source>
        <dbReference type="EMBL" id="GAA3948006.1"/>
    </source>
</evidence>
<dbReference type="Proteomes" id="UP001501591">
    <property type="component" value="Unassembled WGS sequence"/>
</dbReference>
<gene>
    <name evidence="1" type="ORF">GCM10022383_27230</name>
</gene>
<evidence type="ECO:0000313" key="2">
    <source>
        <dbReference type="Proteomes" id="UP001501591"/>
    </source>
</evidence>
<comment type="caution">
    <text evidence="1">The sequence shown here is derived from an EMBL/GenBank/DDBJ whole genome shotgun (WGS) entry which is preliminary data.</text>
</comment>
<dbReference type="EMBL" id="BAABCP010000002">
    <property type="protein sequence ID" value="GAA3948006.1"/>
    <property type="molecule type" value="Genomic_DNA"/>
</dbReference>
<reference evidence="2" key="1">
    <citation type="journal article" date="2019" name="Int. J. Syst. Evol. Microbiol.">
        <title>The Global Catalogue of Microorganisms (GCM) 10K type strain sequencing project: providing services to taxonomists for standard genome sequencing and annotation.</title>
        <authorList>
            <consortium name="The Broad Institute Genomics Platform"/>
            <consortium name="The Broad Institute Genome Sequencing Center for Infectious Disease"/>
            <person name="Wu L."/>
            <person name="Ma J."/>
        </authorList>
    </citation>
    <scope>NUCLEOTIDE SEQUENCE [LARGE SCALE GENOMIC DNA]</scope>
    <source>
        <strain evidence="2">JCM 17024</strain>
    </source>
</reference>
<accession>A0ABP7NIM9</accession>
<proteinExistence type="predicted"/>
<keyword evidence="2" id="KW-1185">Reference proteome</keyword>
<sequence length="77" mass="8483">MGVEMSASGFGDFAKDLKNMFMETTYEETAQAVAEQLREQGLDTADAVELDLSTDSDDVHLDVERVRARVNEILAEG</sequence>
<organism evidence="1 2">
    <name type="scientific">Microbacterium soli</name>
    <dbReference type="NCBI Taxonomy" id="446075"/>
    <lineage>
        <taxon>Bacteria</taxon>
        <taxon>Bacillati</taxon>
        <taxon>Actinomycetota</taxon>
        <taxon>Actinomycetes</taxon>
        <taxon>Micrococcales</taxon>
        <taxon>Microbacteriaceae</taxon>
        <taxon>Microbacterium</taxon>
    </lineage>
</organism>
<name>A0ABP7NIM9_9MICO</name>
<protein>
    <submittedName>
        <fullName evidence="1">Uncharacterized protein</fullName>
    </submittedName>
</protein>